<dbReference type="InterPro" id="IPR006153">
    <property type="entry name" value="Cation/H_exchanger_TM"/>
</dbReference>
<keyword evidence="6 7" id="KW-0472">Membrane</keyword>
<dbReference type="InterPro" id="IPR050794">
    <property type="entry name" value="CPA2_transporter"/>
</dbReference>
<proteinExistence type="predicted"/>
<accession>A0A1H3YA03</accession>
<feature type="transmembrane region" description="Helical" evidence="7">
    <location>
        <begin position="157"/>
        <end position="180"/>
    </location>
</feature>
<reference evidence="10" key="1">
    <citation type="submission" date="2016-10" db="EMBL/GenBank/DDBJ databases">
        <authorList>
            <person name="Varghese N."/>
            <person name="Submissions S."/>
        </authorList>
    </citation>
    <scope>NUCLEOTIDE SEQUENCE [LARGE SCALE GENOMIC DNA]</scope>
    <source>
        <strain evidence="10">DSM 23920</strain>
    </source>
</reference>
<dbReference type="STRING" id="408074.SAMN05660909_00774"/>
<keyword evidence="5" id="KW-0406">Ion transport</keyword>
<dbReference type="Pfam" id="PF00999">
    <property type="entry name" value="Na_H_Exchanger"/>
    <property type="match status" value="1"/>
</dbReference>
<evidence type="ECO:0000256" key="4">
    <source>
        <dbReference type="ARBA" id="ARBA00022989"/>
    </source>
</evidence>
<evidence type="ECO:0000256" key="2">
    <source>
        <dbReference type="ARBA" id="ARBA00022448"/>
    </source>
</evidence>
<dbReference type="GO" id="GO:1902600">
    <property type="term" value="P:proton transmembrane transport"/>
    <property type="evidence" value="ECO:0007669"/>
    <property type="project" value="InterPro"/>
</dbReference>
<protein>
    <submittedName>
        <fullName evidence="9">Kef-type K+ transport system, membrane component KefB</fullName>
    </submittedName>
</protein>
<feature type="transmembrane region" description="Helical" evidence="7">
    <location>
        <begin position="186"/>
        <end position="210"/>
    </location>
</feature>
<feature type="transmembrane region" description="Helical" evidence="7">
    <location>
        <begin position="5"/>
        <end position="23"/>
    </location>
</feature>
<dbReference type="Gene3D" id="1.20.1530.20">
    <property type="match status" value="1"/>
</dbReference>
<keyword evidence="10" id="KW-1185">Reference proteome</keyword>
<feature type="transmembrane region" description="Helical" evidence="7">
    <location>
        <begin position="95"/>
        <end position="120"/>
    </location>
</feature>
<feature type="domain" description="Cation/H+ exchanger transmembrane" evidence="8">
    <location>
        <begin position="74"/>
        <end position="456"/>
    </location>
</feature>
<feature type="transmembrane region" description="Helical" evidence="7">
    <location>
        <begin position="296"/>
        <end position="324"/>
    </location>
</feature>
<evidence type="ECO:0000256" key="5">
    <source>
        <dbReference type="ARBA" id="ARBA00023065"/>
    </source>
</evidence>
<organism evidence="9 10">
    <name type="scientific">Chitinophaga terrae</name>
    <name type="common">ex Kim and Jung 2007</name>
    <dbReference type="NCBI Taxonomy" id="408074"/>
    <lineage>
        <taxon>Bacteria</taxon>
        <taxon>Pseudomonadati</taxon>
        <taxon>Bacteroidota</taxon>
        <taxon>Chitinophagia</taxon>
        <taxon>Chitinophagales</taxon>
        <taxon>Chitinophagaceae</taxon>
        <taxon>Chitinophaga</taxon>
    </lineage>
</organism>
<feature type="transmembrane region" description="Helical" evidence="7">
    <location>
        <begin position="254"/>
        <end position="275"/>
    </location>
</feature>
<dbReference type="RefSeq" id="WP_089758859.1">
    <property type="nucleotide sequence ID" value="NZ_BKAT01000021.1"/>
</dbReference>
<name>A0A1H3YA03_9BACT</name>
<feature type="transmembrane region" description="Helical" evidence="7">
    <location>
        <begin position="62"/>
        <end position="83"/>
    </location>
</feature>
<dbReference type="EMBL" id="FNRL01000002">
    <property type="protein sequence ID" value="SEA08459.1"/>
    <property type="molecule type" value="Genomic_DNA"/>
</dbReference>
<evidence type="ECO:0000256" key="7">
    <source>
        <dbReference type="SAM" id="Phobius"/>
    </source>
</evidence>
<evidence type="ECO:0000313" key="10">
    <source>
        <dbReference type="Proteomes" id="UP000199656"/>
    </source>
</evidence>
<dbReference type="OrthoDB" id="9793589at2"/>
<dbReference type="Proteomes" id="UP000199656">
    <property type="component" value="Unassembled WGS sequence"/>
</dbReference>
<gene>
    <name evidence="9" type="ORF">SAMN05660909_00774</name>
</gene>
<dbReference type="AlphaFoldDB" id="A0A1H3YA03"/>
<feature type="transmembrane region" description="Helical" evidence="7">
    <location>
        <begin position="344"/>
        <end position="359"/>
    </location>
</feature>
<dbReference type="InterPro" id="IPR038770">
    <property type="entry name" value="Na+/solute_symporter_sf"/>
</dbReference>
<feature type="transmembrane region" description="Helical" evidence="7">
    <location>
        <begin position="126"/>
        <end position="145"/>
    </location>
</feature>
<keyword evidence="2" id="KW-0813">Transport</keyword>
<dbReference type="GO" id="GO:0016020">
    <property type="term" value="C:membrane"/>
    <property type="evidence" value="ECO:0007669"/>
    <property type="project" value="UniProtKB-SubCell"/>
</dbReference>
<dbReference type="PANTHER" id="PTHR32468:SF0">
    <property type="entry name" value="K(+)_H(+) ANTIPORTER 1"/>
    <property type="match status" value="1"/>
</dbReference>
<evidence type="ECO:0000313" key="9">
    <source>
        <dbReference type="EMBL" id="SEA08459.1"/>
    </source>
</evidence>
<dbReference type="GO" id="GO:0015297">
    <property type="term" value="F:antiporter activity"/>
    <property type="evidence" value="ECO:0007669"/>
    <property type="project" value="InterPro"/>
</dbReference>
<evidence type="ECO:0000259" key="8">
    <source>
        <dbReference type="Pfam" id="PF00999"/>
    </source>
</evidence>
<dbReference type="PANTHER" id="PTHR32468">
    <property type="entry name" value="CATION/H + ANTIPORTER"/>
    <property type="match status" value="1"/>
</dbReference>
<evidence type="ECO:0000256" key="1">
    <source>
        <dbReference type="ARBA" id="ARBA00004141"/>
    </source>
</evidence>
<sequence length="472" mass="51450">MTKRLLWYPAIIGVFAFLIWFILNKGQSLPMHVAATPAPHVTPPAVVKASWLQYLENLKHPLGLLLLQIMFIMLVARFFGWLANKVKQPAVVGEIIAGVLLGPSLLGWVAPSFSAFIFPADSLKTLQFLSQIGLAFFMFIVGMELDIQKIRQKAHDAVMISHASIIIPFFLGVSLAYFLYTRFAPVNVSFISFALFMGIAMSITAFPVLARIVQERKLTGTPLGVMAITCAAADDVTAWCILAVVVAIVKAGGLVSALLTIVLAVVFVAVMLFIVRPRLEKAIRKHTENNQMKRAVSLAFFVLLLSAWLAEVIGIHALFGAFLAGVIMPSNTIKQLLTDKLEDVSVMMLLPIFFVFTGLRTQIGLLSQGDLWGVCGMIMFVAVAGKFGGSAITARLMGQNWHSAASIGALMNTRGLMELVVLNIGYDLGILSPEIFAMLVLMALATTFMTGPLLDWIGYSERKKAAITRISC</sequence>
<feature type="transmembrane region" description="Helical" evidence="7">
    <location>
        <begin position="222"/>
        <end position="248"/>
    </location>
</feature>
<evidence type="ECO:0000256" key="3">
    <source>
        <dbReference type="ARBA" id="ARBA00022692"/>
    </source>
</evidence>
<evidence type="ECO:0000256" key="6">
    <source>
        <dbReference type="ARBA" id="ARBA00023136"/>
    </source>
</evidence>
<feature type="transmembrane region" description="Helical" evidence="7">
    <location>
        <begin position="435"/>
        <end position="454"/>
    </location>
</feature>
<keyword evidence="4 7" id="KW-1133">Transmembrane helix</keyword>
<feature type="transmembrane region" description="Helical" evidence="7">
    <location>
        <begin position="371"/>
        <end position="392"/>
    </location>
</feature>
<keyword evidence="3 7" id="KW-0812">Transmembrane</keyword>
<comment type="subcellular location">
    <subcellularLocation>
        <location evidence="1">Membrane</location>
        <topology evidence="1">Multi-pass membrane protein</topology>
    </subcellularLocation>
</comment>